<keyword evidence="2" id="KW-1185">Reference proteome</keyword>
<evidence type="ECO:0000313" key="2">
    <source>
        <dbReference type="Proteomes" id="UP001055879"/>
    </source>
</evidence>
<reference evidence="1 2" key="2">
    <citation type="journal article" date="2022" name="Mol. Ecol. Resour.">
        <title>The genomes of chicory, endive, great burdock and yacon provide insights into Asteraceae paleo-polyploidization history and plant inulin production.</title>
        <authorList>
            <person name="Fan W."/>
            <person name="Wang S."/>
            <person name="Wang H."/>
            <person name="Wang A."/>
            <person name="Jiang F."/>
            <person name="Liu H."/>
            <person name="Zhao H."/>
            <person name="Xu D."/>
            <person name="Zhang Y."/>
        </authorList>
    </citation>
    <scope>NUCLEOTIDE SEQUENCE [LARGE SCALE GENOMIC DNA]</scope>
    <source>
        <strain evidence="2">cv. Niubang</strain>
    </source>
</reference>
<evidence type="ECO:0000313" key="1">
    <source>
        <dbReference type="EMBL" id="KAI3727705.1"/>
    </source>
</evidence>
<comment type="caution">
    <text evidence="1">The sequence shown here is derived from an EMBL/GenBank/DDBJ whole genome shotgun (WGS) entry which is preliminary data.</text>
</comment>
<dbReference type="EMBL" id="CM042051">
    <property type="protein sequence ID" value="KAI3727705.1"/>
    <property type="molecule type" value="Genomic_DNA"/>
</dbReference>
<name>A0ACB9C0G2_ARCLA</name>
<organism evidence="1 2">
    <name type="scientific">Arctium lappa</name>
    <name type="common">Greater burdock</name>
    <name type="synonym">Lappa major</name>
    <dbReference type="NCBI Taxonomy" id="4217"/>
    <lineage>
        <taxon>Eukaryota</taxon>
        <taxon>Viridiplantae</taxon>
        <taxon>Streptophyta</taxon>
        <taxon>Embryophyta</taxon>
        <taxon>Tracheophyta</taxon>
        <taxon>Spermatophyta</taxon>
        <taxon>Magnoliopsida</taxon>
        <taxon>eudicotyledons</taxon>
        <taxon>Gunneridae</taxon>
        <taxon>Pentapetalae</taxon>
        <taxon>asterids</taxon>
        <taxon>campanulids</taxon>
        <taxon>Asterales</taxon>
        <taxon>Asteraceae</taxon>
        <taxon>Carduoideae</taxon>
        <taxon>Cardueae</taxon>
        <taxon>Arctiinae</taxon>
        <taxon>Arctium</taxon>
    </lineage>
</organism>
<reference evidence="2" key="1">
    <citation type="journal article" date="2022" name="Mol. Ecol. Resour.">
        <title>The genomes of chicory, endive, great burdock and yacon provide insights into Asteraceae palaeo-polyploidization history and plant inulin production.</title>
        <authorList>
            <person name="Fan W."/>
            <person name="Wang S."/>
            <person name="Wang H."/>
            <person name="Wang A."/>
            <person name="Jiang F."/>
            <person name="Liu H."/>
            <person name="Zhao H."/>
            <person name="Xu D."/>
            <person name="Zhang Y."/>
        </authorList>
    </citation>
    <scope>NUCLEOTIDE SEQUENCE [LARGE SCALE GENOMIC DNA]</scope>
    <source>
        <strain evidence="2">cv. Niubang</strain>
    </source>
</reference>
<sequence length="215" mass="25082">MGSEQDPRAEHGSATPFSPVKELFSQLRSSFFATEFQRTEKLLVEREEHSNQKIAELEKKTESLEKEKDHLFMENLKLKNELKKKQKELDALRKENLECTDRIHVLNREVSRNSEVDDELKKKQREIDEMKKVNGEYERREAEFRVYKKRFLDLVDRVSNLEKTAQELGGLDGTPLINLENGQQKSCDAESSQPPLFIEKFLVKIVAKIFLGISI</sequence>
<accession>A0ACB9C0G2</accession>
<protein>
    <submittedName>
        <fullName evidence="1">Uncharacterized protein</fullName>
    </submittedName>
</protein>
<gene>
    <name evidence="1" type="ORF">L6452_16323</name>
</gene>
<proteinExistence type="predicted"/>
<dbReference type="Proteomes" id="UP001055879">
    <property type="component" value="Linkage Group LG05"/>
</dbReference>